<reference evidence="1" key="1">
    <citation type="submission" date="2021-01" db="EMBL/GenBank/DDBJ databases">
        <title>Genome sequence of strain Noviherbaspirillum sp. DKR-6.</title>
        <authorList>
            <person name="Chaudhary D.K."/>
        </authorList>
    </citation>
    <scope>NUCLEOTIDE SEQUENCE</scope>
    <source>
        <strain evidence="1">DKR-6</strain>
    </source>
</reference>
<evidence type="ECO:0000313" key="1">
    <source>
        <dbReference type="EMBL" id="MBK4735085.1"/>
    </source>
</evidence>
<accession>A0A934W6G6</accession>
<gene>
    <name evidence="1" type="ORF">JJB74_10735</name>
</gene>
<keyword evidence="2" id="KW-1185">Reference proteome</keyword>
<organism evidence="1 2">
    <name type="scientific">Noviherbaspirillum pedocola</name>
    <dbReference type="NCBI Taxonomy" id="2801341"/>
    <lineage>
        <taxon>Bacteria</taxon>
        <taxon>Pseudomonadati</taxon>
        <taxon>Pseudomonadota</taxon>
        <taxon>Betaproteobacteria</taxon>
        <taxon>Burkholderiales</taxon>
        <taxon>Oxalobacteraceae</taxon>
        <taxon>Noviherbaspirillum</taxon>
    </lineage>
</organism>
<dbReference type="EMBL" id="JAEPBG010000003">
    <property type="protein sequence ID" value="MBK4735085.1"/>
    <property type="molecule type" value="Genomic_DNA"/>
</dbReference>
<dbReference type="AlphaFoldDB" id="A0A934W6G6"/>
<keyword evidence="1" id="KW-0223">Dioxygenase</keyword>
<keyword evidence="1" id="KW-0560">Oxidoreductase</keyword>
<sequence>MEFARLAPGRSFKPVHSLLYYAQRMVTPQRLRHALADGLSRYIDARHGMLPAQAHALHRRGIGRLRRDGYAPLGRMLDNGQIGQILDYLRDKPLLARGKSLPPFSIDRAAPGVRMAEYALADVIGCPHLLEFANHPGLLRLAADYIGCKPTISAIGLRWSFPDAGTGTGLQAFHRDADDWRFIKVFVYLTDVDEECGPHVYVRGTHLEVCGMRLKDYSDEEILKTYGRERIVSVTGPAGTAFTVNTHGIHKGMLPSGRPRLLLQVQYSLLPVYLYRYRPVASARGEGVDPYINRLFVKGR</sequence>
<dbReference type="InterPro" id="IPR008775">
    <property type="entry name" value="Phytyl_CoA_dOase-like"/>
</dbReference>
<protein>
    <submittedName>
        <fullName evidence="1">Phytanoyl-CoA dioxygenase family protein</fullName>
    </submittedName>
</protein>
<dbReference type="Pfam" id="PF05721">
    <property type="entry name" value="PhyH"/>
    <property type="match status" value="1"/>
</dbReference>
<name>A0A934W6G6_9BURK</name>
<dbReference type="SUPFAM" id="SSF51197">
    <property type="entry name" value="Clavaminate synthase-like"/>
    <property type="match status" value="1"/>
</dbReference>
<evidence type="ECO:0000313" key="2">
    <source>
        <dbReference type="Proteomes" id="UP000622890"/>
    </source>
</evidence>
<dbReference type="GO" id="GO:0016706">
    <property type="term" value="F:2-oxoglutarate-dependent dioxygenase activity"/>
    <property type="evidence" value="ECO:0007669"/>
    <property type="project" value="UniProtKB-ARBA"/>
</dbReference>
<dbReference type="Gene3D" id="2.60.120.620">
    <property type="entry name" value="q2cbj1_9rhob like domain"/>
    <property type="match status" value="1"/>
</dbReference>
<dbReference type="RefSeq" id="WP_200591840.1">
    <property type="nucleotide sequence ID" value="NZ_JAEPBG010000003.1"/>
</dbReference>
<dbReference type="Proteomes" id="UP000622890">
    <property type="component" value="Unassembled WGS sequence"/>
</dbReference>
<proteinExistence type="predicted"/>
<comment type="caution">
    <text evidence="1">The sequence shown here is derived from an EMBL/GenBank/DDBJ whole genome shotgun (WGS) entry which is preliminary data.</text>
</comment>